<comment type="caution">
    <text evidence="2">The sequence shown here is derived from an EMBL/GenBank/DDBJ whole genome shotgun (WGS) entry which is preliminary data.</text>
</comment>
<evidence type="ECO:0000259" key="1">
    <source>
        <dbReference type="Pfam" id="PF07889"/>
    </source>
</evidence>
<proteinExistence type="predicted"/>
<organism evidence="2 3">
    <name type="scientific">Brassica napus</name>
    <name type="common">Rape</name>
    <dbReference type="NCBI Taxonomy" id="3708"/>
    <lineage>
        <taxon>Eukaryota</taxon>
        <taxon>Viridiplantae</taxon>
        <taxon>Streptophyta</taxon>
        <taxon>Embryophyta</taxon>
        <taxon>Tracheophyta</taxon>
        <taxon>Spermatophyta</taxon>
        <taxon>Magnoliopsida</taxon>
        <taxon>eudicotyledons</taxon>
        <taxon>Gunneridae</taxon>
        <taxon>Pentapetalae</taxon>
        <taxon>rosids</taxon>
        <taxon>malvids</taxon>
        <taxon>Brassicales</taxon>
        <taxon>Brassicaceae</taxon>
        <taxon>Brassiceae</taxon>
        <taxon>Brassica</taxon>
    </lineage>
</organism>
<dbReference type="PANTHER" id="PTHR46667:SF7">
    <property type="entry name" value="DUF1664 DOMAIN-CONTAINING PROTEIN"/>
    <property type="match status" value="1"/>
</dbReference>
<dbReference type="Pfam" id="PF07889">
    <property type="entry name" value="DUF1664"/>
    <property type="match status" value="1"/>
</dbReference>
<feature type="domain" description="DUF1664" evidence="1">
    <location>
        <begin position="92"/>
        <end position="201"/>
    </location>
</feature>
<evidence type="ECO:0000313" key="3">
    <source>
        <dbReference type="Proteomes" id="UP000824890"/>
    </source>
</evidence>
<dbReference type="InterPro" id="IPR012458">
    <property type="entry name" value="DUF1664"/>
</dbReference>
<accession>A0ABQ7YMV8</accession>
<gene>
    <name evidence="2" type="ORF">HID58_076567</name>
</gene>
<name>A0ABQ7YMV8_BRANA</name>
<dbReference type="EMBL" id="JAGKQM010000017">
    <property type="protein sequence ID" value="KAH0869545.1"/>
    <property type="molecule type" value="Genomic_DNA"/>
</dbReference>
<keyword evidence="3" id="KW-1185">Reference proteome</keyword>
<dbReference type="PANTHER" id="PTHR46667">
    <property type="entry name" value="OS05G0182700 PROTEIN"/>
    <property type="match status" value="1"/>
</dbReference>
<evidence type="ECO:0000313" key="2">
    <source>
        <dbReference type="EMBL" id="KAH0869545.1"/>
    </source>
</evidence>
<sequence length="310" mass="33967">MAMQSGIGLTRILILAGAGYTSTILVKNGKMADLLGELQSLVKRFEGSGDHSDDDSDDMATQMQRLAMEVRQISSSRQITVMNGGAQGADFTPFIVPAATLGAIGYGYMWYKGMSFSDIMCVTKRSMEEAVSNLTKHLDTVSEAISNAKKHLSERLKRTDDKMELHKDLLKGVQDNVGFALEDLANIGDDFDAMHSMFGGMVRVPAVLKNFFLFHLTTNGTLPLFLTYNIISLPSGGKLDSIEYKQNIANMGLMYLCDSMGGENNKMPDILMQEKLRLSGKSNTCIVITNEETSTSEGLKESDKIELLEG</sequence>
<reference evidence="2 3" key="1">
    <citation type="submission" date="2021-05" db="EMBL/GenBank/DDBJ databases">
        <title>Genome Assembly of Synthetic Allotetraploid Brassica napus Reveals Homoeologous Exchanges between Subgenomes.</title>
        <authorList>
            <person name="Davis J.T."/>
        </authorList>
    </citation>
    <scope>NUCLEOTIDE SEQUENCE [LARGE SCALE GENOMIC DNA]</scope>
    <source>
        <strain evidence="3">cv. Da-Ae</strain>
        <tissue evidence="2">Seedling</tissue>
    </source>
</reference>
<protein>
    <recommendedName>
        <fullName evidence="1">DUF1664 domain-containing protein</fullName>
    </recommendedName>
</protein>
<dbReference type="Proteomes" id="UP000824890">
    <property type="component" value="Unassembled WGS sequence"/>
</dbReference>